<dbReference type="AlphaFoldDB" id="E9I290"/>
<dbReference type="EMBL" id="GL734014">
    <property type="protein sequence ID" value="EFX61888.1"/>
    <property type="molecule type" value="Genomic_DNA"/>
</dbReference>
<organism evidence="2 3">
    <name type="scientific">Daphnia pulex</name>
    <name type="common">Water flea</name>
    <dbReference type="NCBI Taxonomy" id="6669"/>
    <lineage>
        <taxon>Eukaryota</taxon>
        <taxon>Metazoa</taxon>
        <taxon>Ecdysozoa</taxon>
        <taxon>Arthropoda</taxon>
        <taxon>Crustacea</taxon>
        <taxon>Branchiopoda</taxon>
        <taxon>Diplostraca</taxon>
        <taxon>Cladocera</taxon>
        <taxon>Anomopoda</taxon>
        <taxon>Daphniidae</taxon>
        <taxon>Daphnia</taxon>
    </lineage>
</organism>
<sequence length="256" mass="29634">MSPRPANDPIYNFRNYADGALTQLHEQGVMTQHIIDAYRPNKLRDTMVPDDLTADKFLFFLEFGLGNDSTGRVLCMDNASQHHPKQDTASEQRFNKLVDDRQWLIQWLPPYNPKYNIAELAIGYVKQYVRKRSPRDYDELRGTIEEACRAITGDFIVNWMKKCGYGTHMNVGKNDVVKVDHHGAFPPAGTVFTQVQRIANKHERPINWPDQTWPRVTVYKLIDRLTNGSRRLYVKKNNRLFKQPVTVGQKPTESLS</sequence>
<dbReference type="HOGENOM" id="CLU_1086881_0_0_1"/>
<evidence type="ECO:0000313" key="3">
    <source>
        <dbReference type="Proteomes" id="UP000000305"/>
    </source>
</evidence>
<dbReference type="Pfam" id="PF13358">
    <property type="entry name" value="DDE_3"/>
    <property type="match status" value="1"/>
</dbReference>
<dbReference type="InParanoid" id="E9I290"/>
<gene>
    <name evidence="2" type="ORF">DAPPUDRAFT_271573</name>
</gene>
<evidence type="ECO:0000313" key="2">
    <source>
        <dbReference type="EMBL" id="EFX61888.1"/>
    </source>
</evidence>
<dbReference type="InterPro" id="IPR036397">
    <property type="entry name" value="RNaseH_sf"/>
</dbReference>
<proteinExistence type="predicted"/>
<evidence type="ECO:0000259" key="1">
    <source>
        <dbReference type="Pfam" id="PF13358"/>
    </source>
</evidence>
<dbReference type="InterPro" id="IPR038717">
    <property type="entry name" value="Tc1-like_DDE_dom"/>
</dbReference>
<dbReference type="OrthoDB" id="2266637at2759"/>
<keyword evidence="3" id="KW-1185">Reference proteome</keyword>
<feature type="domain" description="Tc1-like transposase DDE" evidence="1">
    <location>
        <begin position="43"/>
        <end position="141"/>
    </location>
</feature>
<protein>
    <recommendedName>
        <fullName evidence="1">Tc1-like transposase DDE domain-containing protein</fullName>
    </recommendedName>
</protein>
<name>E9I290_DAPPU</name>
<dbReference type="Gene3D" id="3.30.420.10">
    <property type="entry name" value="Ribonuclease H-like superfamily/Ribonuclease H"/>
    <property type="match status" value="1"/>
</dbReference>
<accession>E9I290</accession>
<reference evidence="2 3" key="1">
    <citation type="journal article" date="2011" name="Science">
        <title>The ecoresponsive genome of Daphnia pulex.</title>
        <authorList>
            <person name="Colbourne J.K."/>
            <person name="Pfrender M.E."/>
            <person name="Gilbert D."/>
            <person name="Thomas W.K."/>
            <person name="Tucker A."/>
            <person name="Oakley T.H."/>
            <person name="Tokishita S."/>
            <person name="Aerts A."/>
            <person name="Arnold G.J."/>
            <person name="Basu M.K."/>
            <person name="Bauer D.J."/>
            <person name="Caceres C.E."/>
            <person name="Carmel L."/>
            <person name="Casola C."/>
            <person name="Choi J.H."/>
            <person name="Detter J.C."/>
            <person name="Dong Q."/>
            <person name="Dusheyko S."/>
            <person name="Eads B.D."/>
            <person name="Frohlich T."/>
            <person name="Geiler-Samerotte K.A."/>
            <person name="Gerlach D."/>
            <person name="Hatcher P."/>
            <person name="Jogdeo S."/>
            <person name="Krijgsveld J."/>
            <person name="Kriventseva E.V."/>
            <person name="Kultz D."/>
            <person name="Laforsch C."/>
            <person name="Lindquist E."/>
            <person name="Lopez J."/>
            <person name="Manak J.R."/>
            <person name="Muller J."/>
            <person name="Pangilinan J."/>
            <person name="Patwardhan R.P."/>
            <person name="Pitluck S."/>
            <person name="Pritham E.J."/>
            <person name="Rechtsteiner A."/>
            <person name="Rho M."/>
            <person name="Rogozin I.B."/>
            <person name="Sakarya O."/>
            <person name="Salamov A."/>
            <person name="Schaack S."/>
            <person name="Shapiro H."/>
            <person name="Shiga Y."/>
            <person name="Skalitzky C."/>
            <person name="Smith Z."/>
            <person name="Souvorov A."/>
            <person name="Sung W."/>
            <person name="Tang Z."/>
            <person name="Tsuchiya D."/>
            <person name="Tu H."/>
            <person name="Vos H."/>
            <person name="Wang M."/>
            <person name="Wolf Y.I."/>
            <person name="Yamagata H."/>
            <person name="Yamada T."/>
            <person name="Ye Y."/>
            <person name="Shaw J.R."/>
            <person name="Andrews J."/>
            <person name="Crease T.J."/>
            <person name="Tang H."/>
            <person name="Lucas S.M."/>
            <person name="Robertson H.M."/>
            <person name="Bork P."/>
            <person name="Koonin E.V."/>
            <person name="Zdobnov E.M."/>
            <person name="Grigoriev I.V."/>
            <person name="Lynch M."/>
            <person name="Boore J.L."/>
        </authorList>
    </citation>
    <scope>NUCLEOTIDE SEQUENCE [LARGE SCALE GENOMIC DNA]</scope>
</reference>
<dbReference type="Proteomes" id="UP000000305">
    <property type="component" value="Unassembled WGS sequence"/>
</dbReference>
<dbReference type="GO" id="GO:0003676">
    <property type="term" value="F:nucleic acid binding"/>
    <property type="evidence" value="ECO:0007669"/>
    <property type="project" value="InterPro"/>
</dbReference>
<dbReference type="KEGG" id="dpx:DAPPUDRAFT_271573"/>